<dbReference type="AlphaFoldDB" id="A0AAE0QS96"/>
<organism evidence="4 5">
    <name type="scientific">Hemibagrus guttatus</name>
    <dbReference type="NCBI Taxonomy" id="175788"/>
    <lineage>
        <taxon>Eukaryota</taxon>
        <taxon>Metazoa</taxon>
        <taxon>Chordata</taxon>
        <taxon>Craniata</taxon>
        <taxon>Vertebrata</taxon>
        <taxon>Euteleostomi</taxon>
        <taxon>Actinopterygii</taxon>
        <taxon>Neopterygii</taxon>
        <taxon>Teleostei</taxon>
        <taxon>Ostariophysi</taxon>
        <taxon>Siluriformes</taxon>
        <taxon>Bagridae</taxon>
        <taxon>Hemibagrus</taxon>
    </lineage>
</organism>
<evidence type="ECO:0000313" key="4">
    <source>
        <dbReference type="EMBL" id="KAK3531025.1"/>
    </source>
</evidence>
<comment type="caution">
    <text evidence="4">The sequence shown here is derived from an EMBL/GenBank/DDBJ whole genome shotgun (WGS) entry which is preliminary data.</text>
</comment>
<evidence type="ECO:0000256" key="1">
    <source>
        <dbReference type="SAM" id="Coils"/>
    </source>
</evidence>
<dbReference type="Proteomes" id="UP001274896">
    <property type="component" value="Unassembled WGS sequence"/>
</dbReference>
<feature type="region of interest" description="Disordered" evidence="2">
    <location>
        <begin position="551"/>
        <end position="574"/>
    </location>
</feature>
<dbReference type="EMBL" id="JAUCMX010000011">
    <property type="protein sequence ID" value="KAK3531025.1"/>
    <property type="molecule type" value="Genomic_DNA"/>
</dbReference>
<feature type="domain" description="Endonuclease/exonuclease/phosphatase" evidence="3">
    <location>
        <begin position="38"/>
        <end position="173"/>
    </location>
</feature>
<feature type="compositionally biased region" description="Basic and acidic residues" evidence="2">
    <location>
        <begin position="559"/>
        <end position="574"/>
    </location>
</feature>
<dbReference type="InterPro" id="IPR036691">
    <property type="entry name" value="Endo/exonu/phosph_ase_sf"/>
</dbReference>
<feature type="coiled-coil region" evidence="1">
    <location>
        <begin position="367"/>
        <end position="401"/>
    </location>
</feature>
<reference evidence="4" key="1">
    <citation type="submission" date="2023-06" db="EMBL/GenBank/DDBJ databases">
        <title>Male Hemibagrus guttatus genome.</title>
        <authorList>
            <person name="Bian C."/>
        </authorList>
    </citation>
    <scope>NUCLEOTIDE SEQUENCE</scope>
    <source>
        <strain evidence="4">Male_cb2023</strain>
        <tissue evidence="4">Muscle</tissue>
    </source>
</reference>
<keyword evidence="1" id="KW-0175">Coiled coil</keyword>
<dbReference type="SUPFAM" id="SSF56219">
    <property type="entry name" value="DNase I-like"/>
    <property type="match status" value="1"/>
</dbReference>
<dbReference type="Pfam" id="PF03372">
    <property type="entry name" value="Exo_endo_phos"/>
    <property type="match status" value="1"/>
</dbReference>
<dbReference type="PANTHER" id="PTHR23227">
    <property type="entry name" value="BUCENTAUR RELATED"/>
    <property type="match status" value="1"/>
</dbReference>
<sequence>MGAGGNWATVGRRSRGGRRVHRQREKRKGKSVGLRIGTLNVGTMTGKGRELADMMERRKVDILCVQETRWKGSKARSIGAGFKLFYYGVDSKRNGVGVVLKEEFVRKVLEVKRVSDRVMSLKLEIEGVMLNVVSGYAPQVGCELEEKERFWSELDEVMESIPTGERVVIGADFKGHVGEGNRGDEEVMGKFGVKERNLEGQMLVDFAKRMDMAVVNTYFQKREEHRVTYKSGGRRTQVDYILCRRGNLKEISDCKVVVGESVARQHRMVVCRMTLMVCKKKRSKIEIEKKTKWWKLKKEECCEEFRQKLRQALGGQVVLSDDWETTAEVVRETERKVLAVSSGRRKEDKETWWWNEEVQDSIQRKRLAKKKWDMDRTEENRQEYKELQHRAKREVSKAKQKTYEELYTRLDTREGQKDLYSESREQVEENLERWRFALERRGMKVSCSKTEYMCENEREGSGTVRLQGEEVKKVQEFKYLGSTVQSNGECGKEALSMRPREGVYAGLALRRGGVRPAQSSSDSIEGLTRLNGIYTICTRHPRNVWHRNLTKGKNYRQRNGKERERRMGGGRGEKAAGTDLWCIIP</sequence>
<feature type="compositionally biased region" description="Basic residues" evidence="2">
    <location>
        <begin position="12"/>
        <end position="29"/>
    </location>
</feature>
<dbReference type="Gene3D" id="3.60.10.10">
    <property type="entry name" value="Endonuclease/exonuclease/phosphatase"/>
    <property type="match status" value="1"/>
</dbReference>
<dbReference type="GO" id="GO:0003824">
    <property type="term" value="F:catalytic activity"/>
    <property type="evidence" value="ECO:0007669"/>
    <property type="project" value="InterPro"/>
</dbReference>
<evidence type="ECO:0000256" key="2">
    <source>
        <dbReference type="SAM" id="MobiDB-lite"/>
    </source>
</evidence>
<protein>
    <recommendedName>
        <fullName evidence="3">Endonuclease/exonuclease/phosphatase domain-containing protein</fullName>
    </recommendedName>
</protein>
<name>A0AAE0QS96_9TELE</name>
<feature type="region of interest" description="Disordered" evidence="2">
    <location>
        <begin position="1"/>
        <end position="29"/>
    </location>
</feature>
<keyword evidence="5" id="KW-1185">Reference proteome</keyword>
<dbReference type="InterPro" id="IPR027124">
    <property type="entry name" value="Swc5/CFDP1/2"/>
</dbReference>
<evidence type="ECO:0000259" key="3">
    <source>
        <dbReference type="Pfam" id="PF03372"/>
    </source>
</evidence>
<dbReference type="CDD" id="cd09076">
    <property type="entry name" value="L1-EN"/>
    <property type="match status" value="1"/>
</dbReference>
<evidence type="ECO:0000313" key="5">
    <source>
        <dbReference type="Proteomes" id="UP001274896"/>
    </source>
</evidence>
<proteinExistence type="predicted"/>
<gene>
    <name evidence="4" type="ORF">QTP70_007871</name>
</gene>
<dbReference type="InterPro" id="IPR005135">
    <property type="entry name" value="Endo/exonuclease/phosphatase"/>
</dbReference>
<dbReference type="PANTHER" id="PTHR23227:SF83">
    <property type="entry name" value="ENDONUCLEASE_EXONUCLEASE_PHOSPHATASE DOMAIN-CONTAINING PROTEIN"/>
    <property type="match status" value="1"/>
</dbReference>
<accession>A0AAE0QS96</accession>